<accession>A0A813GDA7</accession>
<feature type="region of interest" description="Disordered" evidence="1">
    <location>
        <begin position="82"/>
        <end position="102"/>
    </location>
</feature>
<gene>
    <name evidence="2" type="ORF">PGLA1383_LOCUS40270</name>
</gene>
<sequence>MASYSSAYHGARAELSGKAPSGWSAAQTSSRRSEEVMDMAGARRDAVADRAAAEGGGGGGGGGGARLPFMIQNLYLAPCKTGSGPAYTHTRAQPKDVQKPTW</sequence>
<evidence type="ECO:0000313" key="3">
    <source>
        <dbReference type="Proteomes" id="UP000654075"/>
    </source>
</evidence>
<comment type="caution">
    <text evidence="2">The sequence shown here is derived from an EMBL/GenBank/DDBJ whole genome shotgun (WGS) entry which is preliminary data.</text>
</comment>
<feature type="compositionally biased region" description="Basic and acidic residues" evidence="1">
    <location>
        <begin position="31"/>
        <end position="52"/>
    </location>
</feature>
<dbReference type="AlphaFoldDB" id="A0A813GDA7"/>
<feature type="compositionally biased region" description="Basic and acidic residues" evidence="1">
    <location>
        <begin position="93"/>
        <end position="102"/>
    </location>
</feature>
<proteinExistence type="predicted"/>
<feature type="region of interest" description="Disordered" evidence="1">
    <location>
        <begin position="1"/>
        <end position="63"/>
    </location>
</feature>
<evidence type="ECO:0000256" key="1">
    <source>
        <dbReference type="SAM" id="MobiDB-lite"/>
    </source>
</evidence>
<reference evidence="2" key="1">
    <citation type="submission" date="2021-02" db="EMBL/GenBank/DDBJ databases">
        <authorList>
            <person name="Dougan E. K."/>
            <person name="Rhodes N."/>
            <person name="Thang M."/>
            <person name="Chan C."/>
        </authorList>
    </citation>
    <scope>NUCLEOTIDE SEQUENCE</scope>
</reference>
<dbReference type="EMBL" id="CAJNNV010028091">
    <property type="protein sequence ID" value="CAE8622932.1"/>
    <property type="molecule type" value="Genomic_DNA"/>
</dbReference>
<keyword evidence="3" id="KW-1185">Reference proteome</keyword>
<dbReference type="Proteomes" id="UP000654075">
    <property type="component" value="Unassembled WGS sequence"/>
</dbReference>
<evidence type="ECO:0000313" key="2">
    <source>
        <dbReference type="EMBL" id="CAE8622932.1"/>
    </source>
</evidence>
<protein>
    <submittedName>
        <fullName evidence="2">Uncharacterized protein</fullName>
    </submittedName>
</protein>
<name>A0A813GDA7_POLGL</name>
<organism evidence="2 3">
    <name type="scientific">Polarella glacialis</name>
    <name type="common">Dinoflagellate</name>
    <dbReference type="NCBI Taxonomy" id="89957"/>
    <lineage>
        <taxon>Eukaryota</taxon>
        <taxon>Sar</taxon>
        <taxon>Alveolata</taxon>
        <taxon>Dinophyceae</taxon>
        <taxon>Suessiales</taxon>
        <taxon>Suessiaceae</taxon>
        <taxon>Polarella</taxon>
    </lineage>
</organism>
<feature type="compositionally biased region" description="Gly residues" evidence="1">
    <location>
        <begin position="54"/>
        <end position="63"/>
    </location>
</feature>